<evidence type="ECO:0000256" key="8">
    <source>
        <dbReference type="ARBA" id="ARBA00023002"/>
    </source>
</evidence>
<evidence type="ECO:0000313" key="14">
    <source>
        <dbReference type="Proteomes" id="UP000009047"/>
    </source>
</evidence>
<dbReference type="RefSeq" id="WP_013260048.1">
    <property type="nucleotide sequence ID" value="NC_014365.1"/>
</dbReference>
<dbReference type="FunFam" id="1.10.540.10:FF:000002">
    <property type="entry name" value="Acyl-CoA dehydrogenase FadE19"/>
    <property type="match status" value="1"/>
</dbReference>
<gene>
    <name evidence="13" type="ordered locus">Deba_3259</name>
</gene>
<keyword evidence="6 9" id="KW-0285">Flavoprotein</keyword>
<reference evidence="13 14" key="1">
    <citation type="journal article" date="2010" name="Stand. Genomic Sci.">
        <title>Complete genome sequence of Desulfarculus baarsii type strain (2st14).</title>
        <authorList>
            <person name="Sun H."/>
            <person name="Spring S."/>
            <person name="Lapidus A."/>
            <person name="Davenport K."/>
            <person name="Del Rio T.G."/>
            <person name="Tice H."/>
            <person name="Nolan M."/>
            <person name="Copeland A."/>
            <person name="Cheng J.F."/>
            <person name="Lucas S."/>
            <person name="Tapia R."/>
            <person name="Goodwin L."/>
            <person name="Pitluck S."/>
            <person name="Ivanova N."/>
            <person name="Pagani I."/>
            <person name="Mavromatis K."/>
            <person name="Ovchinnikova G."/>
            <person name="Pati A."/>
            <person name="Chen A."/>
            <person name="Palaniappan K."/>
            <person name="Hauser L."/>
            <person name="Chang Y.J."/>
            <person name="Jeffries C.D."/>
            <person name="Detter J.C."/>
            <person name="Han C."/>
            <person name="Rohde M."/>
            <person name="Brambilla E."/>
            <person name="Goker M."/>
            <person name="Woyke T."/>
            <person name="Bristow J."/>
            <person name="Eisen J.A."/>
            <person name="Markowitz V."/>
            <person name="Hugenholtz P."/>
            <person name="Kyrpides N.C."/>
            <person name="Klenk H.P."/>
            <person name="Land M."/>
        </authorList>
    </citation>
    <scope>NUCLEOTIDE SEQUENCE [LARGE SCALE GENOMIC DNA]</scope>
    <source>
        <strain evidence="14">ATCC 33931 / DSM 2075 / LMG 7858 / VKM B-1802 / 2st14</strain>
    </source>
</reference>
<evidence type="ECO:0000256" key="9">
    <source>
        <dbReference type="RuleBase" id="RU362125"/>
    </source>
</evidence>
<dbReference type="InterPro" id="IPR006089">
    <property type="entry name" value="Acyl-CoA_DH_CS"/>
</dbReference>
<accession>E1QM27</accession>
<dbReference type="Gene3D" id="2.40.110.10">
    <property type="entry name" value="Butyryl-CoA Dehydrogenase, subunit A, domain 2"/>
    <property type="match status" value="1"/>
</dbReference>
<dbReference type="InterPro" id="IPR006091">
    <property type="entry name" value="Acyl-CoA_Oxase/DH_mid-dom"/>
</dbReference>
<dbReference type="EMBL" id="CP002085">
    <property type="protein sequence ID" value="ADK86612.1"/>
    <property type="molecule type" value="Genomic_DNA"/>
</dbReference>
<dbReference type="PANTHER" id="PTHR43884:SF12">
    <property type="entry name" value="ISOVALERYL-COA DEHYDROGENASE, MITOCHONDRIAL-RELATED"/>
    <property type="match status" value="1"/>
</dbReference>
<comment type="pathway">
    <text evidence="2">Amino-acid degradation; L-valine degradation.</text>
</comment>
<keyword evidence="14" id="KW-1185">Reference proteome</keyword>
<dbReference type="HOGENOM" id="CLU_018204_0_2_7"/>
<dbReference type="Pfam" id="PF02770">
    <property type="entry name" value="Acyl-CoA_dh_M"/>
    <property type="match status" value="1"/>
</dbReference>
<dbReference type="PROSITE" id="PS00073">
    <property type="entry name" value="ACYL_COA_DH_2"/>
    <property type="match status" value="1"/>
</dbReference>
<dbReference type="Gene3D" id="1.20.140.10">
    <property type="entry name" value="Butyryl-CoA Dehydrogenase, subunit A, domain 3"/>
    <property type="match status" value="1"/>
</dbReference>
<evidence type="ECO:0000256" key="2">
    <source>
        <dbReference type="ARBA" id="ARBA00005109"/>
    </source>
</evidence>
<keyword evidence="5" id="KW-0101">Branched-chain amino acid catabolism</keyword>
<evidence type="ECO:0000256" key="4">
    <source>
        <dbReference type="ARBA" id="ARBA00011881"/>
    </source>
</evidence>
<feature type="domain" description="Acyl-CoA oxidase/dehydrogenase middle" evidence="11">
    <location>
        <begin position="122"/>
        <end position="216"/>
    </location>
</feature>
<dbReference type="Gene3D" id="1.10.540.10">
    <property type="entry name" value="Acyl-CoA dehydrogenase/oxidase, N-terminal domain"/>
    <property type="match status" value="1"/>
</dbReference>
<keyword evidence="8 9" id="KW-0560">Oxidoreductase</keyword>
<dbReference type="OrthoDB" id="9765339at2"/>
<evidence type="ECO:0000313" key="13">
    <source>
        <dbReference type="EMBL" id="ADK86612.1"/>
    </source>
</evidence>
<dbReference type="FunFam" id="2.40.110.10:FF:000001">
    <property type="entry name" value="Acyl-CoA dehydrogenase, mitochondrial"/>
    <property type="match status" value="1"/>
</dbReference>
<dbReference type="InterPro" id="IPR046373">
    <property type="entry name" value="Acyl-CoA_Oxase/DH_mid-dom_sf"/>
</dbReference>
<evidence type="ECO:0000256" key="1">
    <source>
        <dbReference type="ARBA" id="ARBA00001974"/>
    </source>
</evidence>
<dbReference type="STRING" id="644282.Deba_3259"/>
<dbReference type="FunFam" id="1.20.140.10:FF:000001">
    <property type="entry name" value="Acyl-CoA dehydrogenase"/>
    <property type="match status" value="1"/>
</dbReference>
<evidence type="ECO:0000256" key="6">
    <source>
        <dbReference type="ARBA" id="ARBA00022630"/>
    </source>
</evidence>
<dbReference type="SUPFAM" id="SSF47203">
    <property type="entry name" value="Acyl-CoA dehydrogenase C-terminal domain-like"/>
    <property type="match status" value="1"/>
</dbReference>
<evidence type="ECO:0000256" key="7">
    <source>
        <dbReference type="ARBA" id="ARBA00022827"/>
    </source>
</evidence>
<dbReference type="AlphaFoldDB" id="E1QM27"/>
<dbReference type="Pfam" id="PF00441">
    <property type="entry name" value="Acyl-CoA_dh_1"/>
    <property type="match status" value="1"/>
</dbReference>
<proteinExistence type="inferred from homology"/>
<dbReference type="GO" id="GO:0050660">
    <property type="term" value="F:flavin adenine dinucleotide binding"/>
    <property type="evidence" value="ECO:0007669"/>
    <property type="project" value="InterPro"/>
</dbReference>
<dbReference type="SUPFAM" id="SSF56645">
    <property type="entry name" value="Acyl-CoA dehydrogenase NM domain-like"/>
    <property type="match status" value="1"/>
</dbReference>
<dbReference type="Proteomes" id="UP000009047">
    <property type="component" value="Chromosome"/>
</dbReference>
<sequence length="389" mass="41595">MDLSLSEEQIMLRETARRWAANELAPIAEQVDEEDEMPLRLFQSAGAVGLMGIAIDPEYGGSGLDVLSEVIAAEEISAISPGMGLSLGASSNLCAGNIQRNGNAQQKARYLPDLVAGKTIGALGLTEPNAGSDAMSIATRATRQGDHYVLNGSKMFITNGPIADVVLVYAKTDPAAGPFGISAFIVETKWPGFSVSRKLKKAGHRGSPTGELRFDNLEAPAENLVGEENGGIAVVMRGLDIERVVCAAGCVGICRQAIDLSLKYAKEREQFGRPIAKFQMIQAKLAEMYALYEAAKNMTYAAAVMAEQSQRGGKGTELTRMAAAAVMFSAEAATKVASEAVQIHGGYGYCLEYAVQRLWRDAKLFEIGAGTTEIRKLIIARELLQRGRV</sequence>
<keyword evidence="7 9" id="KW-0274">FAD</keyword>
<dbReference type="InterPro" id="IPR013786">
    <property type="entry name" value="AcylCoA_DH/ox_N"/>
</dbReference>
<comment type="subunit">
    <text evidence="4">Homotetramer.</text>
</comment>
<comment type="similarity">
    <text evidence="3 9">Belongs to the acyl-CoA dehydrogenase family.</text>
</comment>
<protein>
    <submittedName>
        <fullName evidence="13">Acyl-CoA dehydrogenase domain protein</fullName>
    </submittedName>
</protein>
<evidence type="ECO:0000259" key="11">
    <source>
        <dbReference type="Pfam" id="PF02770"/>
    </source>
</evidence>
<dbReference type="InterPro" id="IPR037069">
    <property type="entry name" value="AcylCoA_DH/ox_N_sf"/>
</dbReference>
<dbReference type="GO" id="GO:0008470">
    <property type="term" value="F:3-methylbutanoyl-CoA dehydrogenase activity"/>
    <property type="evidence" value="ECO:0007669"/>
    <property type="project" value="TreeGrafter"/>
</dbReference>
<dbReference type="InterPro" id="IPR009075">
    <property type="entry name" value="AcylCo_DH/oxidase_C"/>
</dbReference>
<organism evidence="13 14">
    <name type="scientific">Desulfarculus baarsii (strain ATCC 33931 / DSM 2075 / LMG 7858 / VKM B-1802 / 2st14)</name>
    <dbReference type="NCBI Taxonomy" id="644282"/>
    <lineage>
        <taxon>Bacteria</taxon>
        <taxon>Pseudomonadati</taxon>
        <taxon>Thermodesulfobacteriota</taxon>
        <taxon>Desulfarculia</taxon>
        <taxon>Desulfarculales</taxon>
        <taxon>Desulfarculaceae</taxon>
        <taxon>Desulfarculus</taxon>
    </lineage>
</organism>
<dbReference type="KEGG" id="dbr:Deba_3259"/>
<comment type="cofactor">
    <cofactor evidence="1 9">
        <name>FAD</name>
        <dbReference type="ChEBI" id="CHEBI:57692"/>
    </cofactor>
</comment>
<dbReference type="Pfam" id="PF02771">
    <property type="entry name" value="Acyl-CoA_dh_N"/>
    <property type="match status" value="1"/>
</dbReference>
<dbReference type="PROSITE" id="PS00072">
    <property type="entry name" value="ACYL_COA_DH_1"/>
    <property type="match status" value="1"/>
</dbReference>
<evidence type="ECO:0000259" key="10">
    <source>
        <dbReference type="Pfam" id="PF00441"/>
    </source>
</evidence>
<dbReference type="PANTHER" id="PTHR43884">
    <property type="entry name" value="ACYL-COA DEHYDROGENASE"/>
    <property type="match status" value="1"/>
</dbReference>
<feature type="domain" description="Acyl-CoA dehydrogenase/oxidase C-terminal" evidence="10">
    <location>
        <begin position="229"/>
        <end position="384"/>
    </location>
</feature>
<evidence type="ECO:0000256" key="5">
    <source>
        <dbReference type="ARBA" id="ARBA00022456"/>
    </source>
</evidence>
<dbReference type="InterPro" id="IPR036250">
    <property type="entry name" value="AcylCo_DH-like_C"/>
</dbReference>
<dbReference type="eggNOG" id="COG1960">
    <property type="taxonomic scope" value="Bacteria"/>
</dbReference>
<dbReference type="GO" id="GO:0006552">
    <property type="term" value="P:L-leucine catabolic process"/>
    <property type="evidence" value="ECO:0007669"/>
    <property type="project" value="TreeGrafter"/>
</dbReference>
<name>E1QM27_DESB2</name>
<evidence type="ECO:0000259" key="12">
    <source>
        <dbReference type="Pfam" id="PF02771"/>
    </source>
</evidence>
<dbReference type="InterPro" id="IPR009100">
    <property type="entry name" value="AcylCoA_DH/oxidase_NM_dom_sf"/>
</dbReference>
<evidence type="ECO:0000256" key="3">
    <source>
        <dbReference type="ARBA" id="ARBA00009347"/>
    </source>
</evidence>
<feature type="domain" description="Acyl-CoA dehydrogenase/oxidase N-terminal" evidence="12">
    <location>
        <begin position="6"/>
        <end position="118"/>
    </location>
</feature>